<gene>
    <name evidence="1" type="ORF">CI238_01537</name>
</gene>
<evidence type="ECO:0000313" key="1">
    <source>
        <dbReference type="EMBL" id="KZL70609.1"/>
    </source>
</evidence>
<organism evidence="1 2">
    <name type="scientific">Colletotrichum incanum</name>
    <name type="common">Soybean anthracnose fungus</name>
    <dbReference type="NCBI Taxonomy" id="1573173"/>
    <lineage>
        <taxon>Eukaryota</taxon>
        <taxon>Fungi</taxon>
        <taxon>Dikarya</taxon>
        <taxon>Ascomycota</taxon>
        <taxon>Pezizomycotina</taxon>
        <taxon>Sordariomycetes</taxon>
        <taxon>Hypocreomycetidae</taxon>
        <taxon>Glomerellales</taxon>
        <taxon>Glomerellaceae</taxon>
        <taxon>Colletotrichum</taxon>
        <taxon>Colletotrichum spaethianum species complex</taxon>
    </lineage>
</organism>
<comment type="caution">
    <text evidence="1">The sequence shown here is derived from an EMBL/GenBank/DDBJ whole genome shotgun (WGS) entry which is preliminary data.</text>
</comment>
<dbReference type="STRING" id="1573173.A0A166SDZ2"/>
<keyword evidence="2" id="KW-1185">Reference proteome</keyword>
<reference evidence="1 2" key="1">
    <citation type="submission" date="2015-06" db="EMBL/GenBank/DDBJ databases">
        <title>Survival trade-offs in plant roots during colonization by closely related pathogenic and mutualistic fungi.</title>
        <authorList>
            <person name="Hacquard S."/>
            <person name="Kracher B."/>
            <person name="Hiruma K."/>
            <person name="Weinman A."/>
            <person name="Muench P."/>
            <person name="Garrido Oter R."/>
            <person name="Ver Loren van Themaat E."/>
            <person name="Dallerey J.-F."/>
            <person name="Damm U."/>
            <person name="Henrissat B."/>
            <person name="Lespinet O."/>
            <person name="Thon M."/>
            <person name="Kemen E."/>
            <person name="McHardy A.C."/>
            <person name="Schulze-Lefert P."/>
            <person name="O'Connell R.J."/>
        </authorList>
    </citation>
    <scope>NUCLEOTIDE SEQUENCE [LARGE SCALE GENOMIC DNA]</scope>
    <source>
        <strain evidence="1 2">MAFF 238704</strain>
    </source>
</reference>
<proteinExistence type="predicted"/>
<dbReference type="Gene3D" id="2.40.70.10">
    <property type="entry name" value="Acid Proteases"/>
    <property type="match status" value="1"/>
</dbReference>
<dbReference type="Proteomes" id="UP000076584">
    <property type="component" value="Unassembled WGS sequence"/>
</dbReference>
<dbReference type="AlphaFoldDB" id="A0A166SDZ2"/>
<dbReference type="EMBL" id="LFIW01002438">
    <property type="protein sequence ID" value="KZL70609.1"/>
    <property type="molecule type" value="Genomic_DNA"/>
</dbReference>
<evidence type="ECO:0000313" key="2">
    <source>
        <dbReference type="Proteomes" id="UP000076584"/>
    </source>
</evidence>
<name>A0A166SDZ2_COLIC</name>
<protein>
    <submittedName>
        <fullName evidence="1">Uncharacterized protein</fullName>
    </submittedName>
</protein>
<dbReference type="CDD" id="cd00303">
    <property type="entry name" value="retropepsin_like"/>
    <property type="match status" value="1"/>
</dbReference>
<sequence>MANGNFIGTIGAFEAVWRALIIGDAVEALPDSGSEPNLLSLDYVVRRGMYDLINTDDIRMVQFADCTVQKTMGSLWANWAYGTSSAADEEWAERFVEFHVLRGCAYDAIIGQDVLEDTEAFITHEGSFININIESEPSGINLRQAEDPPATPLAFATFGYKSNCSDAVAGSRT</sequence>
<dbReference type="InterPro" id="IPR021109">
    <property type="entry name" value="Peptidase_aspartic_dom_sf"/>
</dbReference>
<accession>A0A166SDZ2</accession>